<comment type="caution">
    <text evidence="1">The sequence shown here is derived from an EMBL/GenBank/DDBJ whole genome shotgun (WGS) entry which is preliminary data.</text>
</comment>
<gene>
    <name evidence="1" type="ORF">AQJ11_37640</name>
</gene>
<keyword evidence="2" id="KW-1185">Reference proteome</keyword>
<reference evidence="1 2" key="1">
    <citation type="submission" date="2015-10" db="EMBL/GenBank/DDBJ databases">
        <title>Draft genome sequence of Streptomyces corchorusii DSM 40340, type strain for the species Streptomyces corchorusii.</title>
        <authorList>
            <person name="Ruckert C."/>
            <person name="Winkler A."/>
            <person name="Kalinowski J."/>
            <person name="Kampfer P."/>
            <person name="Glaeser S."/>
        </authorList>
    </citation>
    <scope>NUCLEOTIDE SEQUENCE [LARGE SCALE GENOMIC DNA]</scope>
    <source>
        <strain evidence="1 2">DSM 40340</strain>
    </source>
</reference>
<organism evidence="1 2">
    <name type="scientific">Streptomyces corchorusii</name>
    <name type="common">Streptomyces chibaensis</name>
    <dbReference type="NCBI Taxonomy" id="1903"/>
    <lineage>
        <taxon>Bacteria</taxon>
        <taxon>Bacillati</taxon>
        <taxon>Actinomycetota</taxon>
        <taxon>Actinomycetes</taxon>
        <taxon>Kitasatosporales</taxon>
        <taxon>Streptomycetaceae</taxon>
        <taxon>Streptomyces</taxon>
    </lineage>
</organism>
<evidence type="ECO:0000313" key="2">
    <source>
        <dbReference type="Proteomes" id="UP000053398"/>
    </source>
</evidence>
<evidence type="ECO:0000313" key="1">
    <source>
        <dbReference type="EMBL" id="KUN17589.1"/>
    </source>
</evidence>
<dbReference type="AlphaFoldDB" id="A0A117QAG6"/>
<proteinExistence type="predicted"/>
<accession>A0A117QAG6</accession>
<name>A0A117QAG6_STRCK</name>
<dbReference type="EMBL" id="LMWP01000048">
    <property type="protein sequence ID" value="KUN17589.1"/>
    <property type="molecule type" value="Genomic_DNA"/>
</dbReference>
<protein>
    <submittedName>
        <fullName evidence="1">Uncharacterized protein</fullName>
    </submittedName>
</protein>
<sequence>MTPDTSPTDFEQVRRRRLAATLRCRLVRFGQSQMLVLDTAGATHRWGTSQRECRAGSARRCETHRAWTACRGRLRMPQAGRLTSAITEPGALYHHLRQTCARRPHVLGQPQGTRVRETCHV</sequence>
<dbReference type="Proteomes" id="UP000053398">
    <property type="component" value="Unassembled WGS sequence"/>
</dbReference>